<dbReference type="AlphaFoldDB" id="A0A8H7VTF2"/>
<dbReference type="Proteomes" id="UP000613177">
    <property type="component" value="Unassembled WGS sequence"/>
</dbReference>
<dbReference type="OrthoDB" id="2266720at2759"/>
<gene>
    <name evidence="2" type="ORF">INT48_005177</name>
</gene>
<proteinExistence type="predicted"/>
<reference evidence="2" key="1">
    <citation type="submission" date="2021-01" db="EMBL/GenBank/DDBJ databases">
        <title>Metabolic potential, ecology and presence of endohyphal bacteria is reflected in genomic diversity of Mucoromycotina.</title>
        <authorList>
            <person name="Muszewska A."/>
            <person name="Okrasinska A."/>
            <person name="Steczkiewicz K."/>
            <person name="Drgas O."/>
            <person name="Orlowska M."/>
            <person name="Perlinska-Lenart U."/>
            <person name="Aleksandrzak-Piekarczyk T."/>
            <person name="Szatraj K."/>
            <person name="Zielenkiewicz U."/>
            <person name="Pilsyk S."/>
            <person name="Malc E."/>
            <person name="Mieczkowski P."/>
            <person name="Kruszewska J.S."/>
            <person name="Biernat P."/>
            <person name="Pawlowska J."/>
        </authorList>
    </citation>
    <scope>NUCLEOTIDE SEQUENCE</scope>
    <source>
        <strain evidence="2">WA0000018081</strain>
    </source>
</reference>
<accession>A0A8H7VTF2</accession>
<comment type="caution">
    <text evidence="2">The sequence shown here is derived from an EMBL/GenBank/DDBJ whole genome shotgun (WGS) entry which is preliminary data.</text>
</comment>
<name>A0A8H7VTF2_9FUNG</name>
<evidence type="ECO:0000313" key="3">
    <source>
        <dbReference type="Proteomes" id="UP000613177"/>
    </source>
</evidence>
<protein>
    <submittedName>
        <fullName evidence="2">Uncharacterized protein</fullName>
    </submittedName>
</protein>
<keyword evidence="3" id="KW-1185">Reference proteome</keyword>
<keyword evidence="1" id="KW-0812">Transmembrane</keyword>
<feature type="transmembrane region" description="Helical" evidence="1">
    <location>
        <begin position="98"/>
        <end position="115"/>
    </location>
</feature>
<dbReference type="EMBL" id="JAEPRE010000110">
    <property type="protein sequence ID" value="KAG2232460.1"/>
    <property type="molecule type" value="Genomic_DNA"/>
</dbReference>
<organism evidence="2 3">
    <name type="scientific">Thamnidium elegans</name>
    <dbReference type="NCBI Taxonomy" id="101142"/>
    <lineage>
        <taxon>Eukaryota</taxon>
        <taxon>Fungi</taxon>
        <taxon>Fungi incertae sedis</taxon>
        <taxon>Mucoromycota</taxon>
        <taxon>Mucoromycotina</taxon>
        <taxon>Mucoromycetes</taxon>
        <taxon>Mucorales</taxon>
        <taxon>Mucorineae</taxon>
        <taxon>Mucoraceae</taxon>
        <taxon>Thamnidium</taxon>
    </lineage>
</organism>
<keyword evidence="1" id="KW-1133">Transmembrane helix</keyword>
<evidence type="ECO:0000313" key="2">
    <source>
        <dbReference type="EMBL" id="KAG2232460.1"/>
    </source>
</evidence>
<evidence type="ECO:0000256" key="1">
    <source>
        <dbReference type="SAM" id="Phobius"/>
    </source>
</evidence>
<keyword evidence="1" id="KW-0472">Membrane</keyword>
<sequence>MLCDEKQSFTCPDTQCENVRFSVCGGTTNDNSTVIYDSCSDTSKLNCDYFAFESCSKLTAYVSTNGVNDTLPVGNQVAVCGLFAIPVPEESAATLNQANFILVLMFICLLTVSLSRKF</sequence>